<proteinExistence type="predicted"/>
<evidence type="ECO:0000313" key="3">
    <source>
        <dbReference type="Proteomes" id="UP000276133"/>
    </source>
</evidence>
<dbReference type="Proteomes" id="UP000276133">
    <property type="component" value="Unassembled WGS sequence"/>
</dbReference>
<sequence>MVELKRLEQAYSLINQLKLTVDGEDQVSDDEFDYVQLTLQEFVNEYESKSETSDEEDDDAPLLESPSSTPRIPRSSTFT</sequence>
<keyword evidence="3" id="KW-1185">Reference proteome</keyword>
<reference evidence="2 3" key="1">
    <citation type="journal article" date="2018" name="Sci. Rep.">
        <title>Genomic signatures of local adaptation to the degree of environmental predictability in rotifers.</title>
        <authorList>
            <person name="Franch-Gras L."/>
            <person name="Hahn C."/>
            <person name="Garcia-Roger E.M."/>
            <person name="Carmona M.J."/>
            <person name="Serra M."/>
            <person name="Gomez A."/>
        </authorList>
    </citation>
    <scope>NUCLEOTIDE SEQUENCE [LARGE SCALE GENOMIC DNA]</scope>
    <source>
        <strain evidence="2">HYR1</strain>
    </source>
</reference>
<comment type="caution">
    <text evidence="2">The sequence shown here is derived from an EMBL/GenBank/DDBJ whole genome shotgun (WGS) entry which is preliminary data.</text>
</comment>
<dbReference type="EMBL" id="REGN01000795">
    <property type="protein sequence ID" value="RNA39029.1"/>
    <property type="molecule type" value="Genomic_DNA"/>
</dbReference>
<gene>
    <name evidence="2" type="ORF">BpHYR1_023656</name>
</gene>
<evidence type="ECO:0000313" key="2">
    <source>
        <dbReference type="EMBL" id="RNA39029.1"/>
    </source>
</evidence>
<dbReference type="AlphaFoldDB" id="A0A3M7STI6"/>
<protein>
    <submittedName>
        <fullName evidence="2">Uncharacterized protein</fullName>
    </submittedName>
</protein>
<accession>A0A3M7STI6</accession>
<feature type="compositionally biased region" description="Low complexity" evidence="1">
    <location>
        <begin position="65"/>
        <end position="79"/>
    </location>
</feature>
<feature type="region of interest" description="Disordered" evidence="1">
    <location>
        <begin position="46"/>
        <end position="79"/>
    </location>
</feature>
<evidence type="ECO:0000256" key="1">
    <source>
        <dbReference type="SAM" id="MobiDB-lite"/>
    </source>
</evidence>
<name>A0A3M7STI6_BRAPC</name>
<organism evidence="2 3">
    <name type="scientific">Brachionus plicatilis</name>
    <name type="common">Marine rotifer</name>
    <name type="synonym">Brachionus muelleri</name>
    <dbReference type="NCBI Taxonomy" id="10195"/>
    <lineage>
        <taxon>Eukaryota</taxon>
        <taxon>Metazoa</taxon>
        <taxon>Spiralia</taxon>
        <taxon>Gnathifera</taxon>
        <taxon>Rotifera</taxon>
        <taxon>Eurotatoria</taxon>
        <taxon>Monogononta</taxon>
        <taxon>Pseudotrocha</taxon>
        <taxon>Ploima</taxon>
        <taxon>Brachionidae</taxon>
        <taxon>Brachionus</taxon>
    </lineage>
</organism>